<organism evidence="2 3">
    <name type="scientific">Brachionus plicatilis</name>
    <name type="common">Marine rotifer</name>
    <name type="synonym">Brachionus muelleri</name>
    <dbReference type="NCBI Taxonomy" id="10195"/>
    <lineage>
        <taxon>Eukaryota</taxon>
        <taxon>Metazoa</taxon>
        <taxon>Spiralia</taxon>
        <taxon>Gnathifera</taxon>
        <taxon>Rotifera</taxon>
        <taxon>Eurotatoria</taxon>
        <taxon>Monogononta</taxon>
        <taxon>Pseudotrocha</taxon>
        <taxon>Ploima</taxon>
        <taxon>Brachionidae</taxon>
        <taxon>Brachionus</taxon>
    </lineage>
</organism>
<comment type="caution">
    <text evidence="2">The sequence shown here is derived from an EMBL/GenBank/DDBJ whole genome shotgun (WGS) entry which is preliminary data.</text>
</comment>
<evidence type="ECO:0000313" key="2">
    <source>
        <dbReference type="EMBL" id="RNA14220.1"/>
    </source>
</evidence>
<sequence>MSQNNVKENLDPCFQIDSYLSKYKNPDNLTLSSEEHQILEVINKNKINDMIIVTVSNYGFRDLTLNWILSLEKINIKKFVIFSFDKEFVDYLFSKGYKDNVVKIPKNWIYLSVDKSPASFLSTNYYAITQAKTNVIYKLLILNQKFIFSDVDCVWLNKAVLNYVSLIMKHSKAHMIYAQDFVDGQPYFNTGFFYGTPTNFTKNLYYMMSKMQEHNNKSVDQFVFDGVLKKINFNDNRLAIFDILTIANGKYYFHQRMDKVFNFVPFVVHANYFPSYETKINALKSRKHWFI</sequence>
<dbReference type="InterPro" id="IPR005069">
    <property type="entry name" value="Nucl-diP-sugar_transferase"/>
</dbReference>
<dbReference type="PANTHER" id="PTHR47032:SF1">
    <property type="entry name" value="UDP-D-XYLOSE:L-FUCOSE ALPHA-1,3-D-XYLOSYLTRANSFERASE-RELATED"/>
    <property type="match status" value="1"/>
</dbReference>
<dbReference type="Pfam" id="PF03407">
    <property type="entry name" value="Nucleotid_trans"/>
    <property type="match status" value="1"/>
</dbReference>
<dbReference type="GO" id="GO:0005794">
    <property type="term" value="C:Golgi apparatus"/>
    <property type="evidence" value="ECO:0007669"/>
    <property type="project" value="TreeGrafter"/>
</dbReference>
<dbReference type="STRING" id="10195.A0A3M7QS97"/>
<dbReference type="Proteomes" id="UP000276133">
    <property type="component" value="Unassembled WGS sequence"/>
</dbReference>
<proteinExistence type="predicted"/>
<dbReference type="InterPro" id="IPR052636">
    <property type="entry name" value="UDP-D-xylose:L-fucose_XylT"/>
</dbReference>
<gene>
    <name evidence="2" type="ORF">BpHYR1_038527</name>
</gene>
<dbReference type="OrthoDB" id="540503at2759"/>
<dbReference type="AlphaFoldDB" id="A0A3M7QS97"/>
<dbReference type="PANTHER" id="PTHR47032">
    <property type="entry name" value="UDP-D-XYLOSE:L-FUCOSE ALPHA-1,3-D-XYLOSYLTRANSFERASE-RELATED"/>
    <property type="match status" value="1"/>
</dbReference>
<evidence type="ECO:0000259" key="1">
    <source>
        <dbReference type="Pfam" id="PF03407"/>
    </source>
</evidence>
<evidence type="ECO:0000313" key="3">
    <source>
        <dbReference type="Proteomes" id="UP000276133"/>
    </source>
</evidence>
<dbReference type="EMBL" id="REGN01005237">
    <property type="protein sequence ID" value="RNA14220.1"/>
    <property type="molecule type" value="Genomic_DNA"/>
</dbReference>
<accession>A0A3M7QS97</accession>
<feature type="domain" description="Nucleotide-diphospho-sugar transferase" evidence="1">
    <location>
        <begin position="76"/>
        <end position="283"/>
    </location>
</feature>
<reference evidence="2 3" key="1">
    <citation type="journal article" date="2018" name="Sci. Rep.">
        <title>Genomic signatures of local adaptation to the degree of environmental predictability in rotifers.</title>
        <authorList>
            <person name="Franch-Gras L."/>
            <person name="Hahn C."/>
            <person name="Garcia-Roger E.M."/>
            <person name="Carmona M.J."/>
            <person name="Serra M."/>
            <person name="Gomez A."/>
        </authorList>
    </citation>
    <scope>NUCLEOTIDE SEQUENCE [LARGE SCALE GENOMIC DNA]</scope>
    <source>
        <strain evidence="2">HYR1</strain>
    </source>
</reference>
<keyword evidence="3" id="KW-1185">Reference proteome</keyword>
<name>A0A3M7QS97_BRAPC</name>
<protein>
    <submittedName>
        <fullName evidence="2">Glycosyltransferase family 77</fullName>
    </submittedName>
</protein>
<keyword evidence="2" id="KW-0808">Transferase</keyword>
<dbReference type="GO" id="GO:0016757">
    <property type="term" value="F:glycosyltransferase activity"/>
    <property type="evidence" value="ECO:0007669"/>
    <property type="project" value="TreeGrafter"/>
</dbReference>